<dbReference type="AlphaFoldDB" id="W2I8G9"/>
<accession>W2I8G9</accession>
<feature type="non-terminal residue" evidence="1">
    <location>
        <position position="162"/>
    </location>
</feature>
<evidence type="ECO:0008006" key="2">
    <source>
        <dbReference type="Google" id="ProtNLM"/>
    </source>
</evidence>
<name>W2I8G9_PHYNI</name>
<sequence length="162" mass="18743">INFEYLPKQTISKRGVKTVWVSCGNKEKARATAMLLAYWEGAKITPFLIFKCAPSKIPETRLENATLRHGFSKTIIVKKKKNLEFHFAVRPNRDDNSLLIWYDFSGHWTPDVQAYAASINVILLKVPPRYKYVCQPADISWNKPLKAGLRALWVNRLRRQLV</sequence>
<dbReference type="Proteomes" id="UP000053864">
    <property type="component" value="Unassembled WGS sequence"/>
</dbReference>
<reference evidence="1" key="1">
    <citation type="submission" date="2013-11" db="EMBL/GenBank/DDBJ databases">
        <title>The Genome Sequence of Phytophthora parasitica CJ05E6.</title>
        <authorList>
            <consortium name="The Broad Institute Genomics Platform"/>
            <person name="Russ C."/>
            <person name="Tyler B."/>
            <person name="Panabieres F."/>
            <person name="Shan W."/>
            <person name="Tripathy S."/>
            <person name="Grunwald N."/>
            <person name="Machado M."/>
            <person name="Johnson C.S."/>
            <person name="Arredondo F."/>
            <person name="Hong C."/>
            <person name="Coffey M."/>
            <person name="Young S.K."/>
            <person name="Zeng Q."/>
            <person name="Gargeya S."/>
            <person name="Fitzgerald M."/>
            <person name="Abouelleil A."/>
            <person name="Alvarado L."/>
            <person name="Chapman S.B."/>
            <person name="Gainer-Dewar J."/>
            <person name="Goldberg J."/>
            <person name="Griggs A."/>
            <person name="Gujja S."/>
            <person name="Hansen M."/>
            <person name="Howarth C."/>
            <person name="Imamovic A."/>
            <person name="Ireland A."/>
            <person name="Larimer J."/>
            <person name="McCowan C."/>
            <person name="Murphy C."/>
            <person name="Pearson M."/>
            <person name="Poon T.W."/>
            <person name="Priest M."/>
            <person name="Roberts A."/>
            <person name="Saif S."/>
            <person name="Shea T."/>
            <person name="Sykes S."/>
            <person name="Wortman J."/>
            <person name="Nusbaum C."/>
            <person name="Birren B."/>
        </authorList>
    </citation>
    <scope>NUCLEOTIDE SEQUENCE [LARGE SCALE GENOMIC DNA]</scope>
    <source>
        <strain evidence="1">CJ05E6</strain>
    </source>
</reference>
<evidence type="ECO:0000313" key="1">
    <source>
        <dbReference type="EMBL" id="ETL29742.1"/>
    </source>
</evidence>
<feature type="non-terminal residue" evidence="1">
    <location>
        <position position="1"/>
    </location>
</feature>
<dbReference type="VEuPathDB" id="FungiDB:PPTG_13726"/>
<protein>
    <recommendedName>
        <fullName evidence="2">DDE-1 domain-containing protein</fullName>
    </recommendedName>
</protein>
<organism evidence="1">
    <name type="scientific">Phytophthora nicotianae</name>
    <name type="common">Potato buckeye rot agent</name>
    <name type="synonym">Phytophthora parasitica</name>
    <dbReference type="NCBI Taxonomy" id="4792"/>
    <lineage>
        <taxon>Eukaryota</taxon>
        <taxon>Sar</taxon>
        <taxon>Stramenopiles</taxon>
        <taxon>Oomycota</taxon>
        <taxon>Peronosporomycetes</taxon>
        <taxon>Peronosporales</taxon>
        <taxon>Peronosporaceae</taxon>
        <taxon>Phytophthora</taxon>
    </lineage>
</organism>
<gene>
    <name evidence="1" type="ORF">L916_17156</name>
</gene>
<proteinExistence type="predicted"/>
<dbReference type="EMBL" id="KI675423">
    <property type="protein sequence ID" value="ETL29742.1"/>
    <property type="molecule type" value="Genomic_DNA"/>
</dbReference>